<reference evidence="3" key="1">
    <citation type="submission" date="2020-05" db="EMBL/GenBank/DDBJ databases">
        <title>Frigoriglobus tundricola gen. nov., sp. nov., a psychrotolerant cellulolytic planctomycete of the family Gemmataceae with two divergent copies of 16S rRNA gene.</title>
        <authorList>
            <person name="Kulichevskaya I.S."/>
            <person name="Ivanova A.A."/>
            <person name="Naumoff D.G."/>
            <person name="Beletsky A.V."/>
            <person name="Rijpstra W.I.C."/>
            <person name="Sinninghe Damste J.S."/>
            <person name="Mardanov A.V."/>
            <person name="Ravin N.V."/>
            <person name="Dedysh S.N."/>
        </authorList>
    </citation>
    <scope>NUCLEOTIDE SEQUENCE [LARGE SCALE GENOMIC DNA]</scope>
    <source>
        <strain evidence="3">PL17</strain>
    </source>
</reference>
<feature type="compositionally biased region" description="Basic and acidic residues" evidence="1">
    <location>
        <begin position="34"/>
        <end position="43"/>
    </location>
</feature>
<dbReference type="Proteomes" id="UP000503447">
    <property type="component" value="Chromosome"/>
</dbReference>
<name>A0A6M5YLP5_9BACT</name>
<protein>
    <submittedName>
        <fullName evidence="2">Uncharacterized protein</fullName>
    </submittedName>
</protein>
<keyword evidence="3" id="KW-1185">Reference proteome</keyword>
<evidence type="ECO:0000313" key="2">
    <source>
        <dbReference type="EMBL" id="QJW94270.1"/>
    </source>
</evidence>
<dbReference type="AlphaFoldDB" id="A0A6M5YLP5"/>
<sequence length="56" mass="6455">MADNEMLQSFDRSEWLQRESYRHGGRGKASIRSAEPRMTGREGEADEEDRPTLQEG</sequence>
<evidence type="ECO:0000313" key="3">
    <source>
        <dbReference type="Proteomes" id="UP000503447"/>
    </source>
</evidence>
<accession>A0A6M5YLP5</accession>
<proteinExistence type="predicted"/>
<organism evidence="2 3">
    <name type="scientific">Frigoriglobus tundricola</name>
    <dbReference type="NCBI Taxonomy" id="2774151"/>
    <lineage>
        <taxon>Bacteria</taxon>
        <taxon>Pseudomonadati</taxon>
        <taxon>Planctomycetota</taxon>
        <taxon>Planctomycetia</taxon>
        <taxon>Gemmatales</taxon>
        <taxon>Gemmataceae</taxon>
        <taxon>Frigoriglobus</taxon>
    </lineage>
</organism>
<gene>
    <name evidence="2" type="ORF">FTUN_1790</name>
</gene>
<dbReference type="EMBL" id="CP053452">
    <property type="protein sequence ID" value="QJW94270.1"/>
    <property type="molecule type" value="Genomic_DNA"/>
</dbReference>
<feature type="region of interest" description="Disordered" evidence="1">
    <location>
        <begin position="1"/>
        <end position="56"/>
    </location>
</feature>
<dbReference type="KEGG" id="ftj:FTUN_1790"/>
<evidence type="ECO:0000256" key="1">
    <source>
        <dbReference type="SAM" id="MobiDB-lite"/>
    </source>
</evidence>
<feature type="compositionally biased region" description="Basic and acidic residues" evidence="1">
    <location>
        <begin position="11"/>
        <end position="22"/>
    </location>
</feature>